<sequence length="149" mass="16285">MVLRWDWIQQISCLVRTRGRSHATPRGLFLAAFSAPLNSGTIAKSLSPSPDSSFCTPALLRISSPSDFLLYGGGSQTDVYSGAGRKREDREREESFRYTRAVLQSTLQLMGCKLVMRLRSGGLRSSVDCPGLADDSCLQGGSELHVMLL</sequence>
<comment type="caution">
    <text evidence="1">The sequence shown here is derived from an EMBL/GenBank/DDBJ whole genome shotgun (WGS) entry which is preliminary data.</text>
</comment>
<dbReference type="EMBL" id="QGNW01000007">
    <property type="protein sequence ID" value="RVX20109.1"/>
    <property type="molecule type" value="Genomic_DNA"/>
</dbReference>
<gene>
    <name evidence="1" type="ORF">CK203_004629</name>
</gene>
<protein>
    <submittedName>
        <fullName evidence="1">Uncharacterized protein</fullName>
    </submittedName>
</protein>
<organism evidence="1 2">
    <name type="scientific">Vitis vinifera</name>
    <name type="common">Grape</name>
    <dbReference type="NCBI Taxonomy" id="29760"/>
    <lineage>
        <taxon>Eukaryota</taxon>
        <taxon>Viridiplantae</taxon>
        <taxon>Streptophyta</taxon>
        <taxon>Embryophyta</taxon>
        <taxon>Tracheophyta</taxon>
        <taxon>Spermatophyta</taxon>
        <taxon>Magnoliopsida</taxon>
        <taxon>eudicotyledons</taxon>
        <taxon>Gunneridae</taxon>
        <taxon>Pentapetalae</taxon>
        <taxon>rosids</taxon>
        <taxon>Vitales</taxon>
        <taxon>Vitaceae</taxon>
        <taxon>Viteae</taxon>
        <taxon>Vitis</taxon>
    </lineage>
</organism>
<reference evidence="1 2" key="1">
    <citation type="journal article" date="2018" name="PLoS Genet.">
        <title>Population sequencing reveals clonal diversity and ancestral inbreeding in the grapevine cultivar Chardonnay.</title>
        <authorList>
            <person name="Roach M.J."/>
            <person name="Johnson D.L."/>
            <person name="Bohlmann J."/>
            <person name="van Vuuren H.J."/>
            <person name="Jones S.J."/>
            <person name="Pretorius I.S."/>
            <person name="Schmidt S.A."/>
            <person name="Borneman A.R."/>
        </authorList>
    </citation>
    <scope>NUCLEOTIDE SEQUENCE [LARGE SCALE GENOMIC DNA]</scope>
    <source>
        <strain evidence="2">cv. Chardonnay</strain>
        <tissue evidence="1">Leaf</tissue>
    </source>
</reference>
<name>A0A438KFX3_VITVI</name>
<dbReference type="Proteomes" id="UP000288805">
    <property type="component" value="Unassembled WGS sequence"/>
</dbReference>
<evidence type="ECO:0000313" key="2">
    <source>
        <dbReference type="Proteomes" id="UP000288805"/>
    </source>
</evidence>
<accession>A0A438KFX3</accession>
<evidence type="ECO:0000313" key="1">
    <source>
        <dbReference type="EMBL" id="RVX20109.1"/>
    </source>
</evidence>
<proteinExistence type="predicted"/>
<dbReference type="AlphaFoldDB" id="A0A438KFX3"/>